<evidence type="ECO:0000313" key="2">
    <source>
        <dbReference type="Proteomes" id="UP001172159"/>
    </source>
</evidence>
<dbReference type="EMBL" id="JAUKTV010000004">
    <property type="protein sequence ID" value="KAK0739648.1"/>
    <property type="molecule type" value="Genomic_DNA"/>
</dbReference>
<sequence>MTRNGLSMAHLAIWGKCDNGSSLAAFPGGSSLICVHTYRTVHALDDAVVVAMQDRSGLLMLPNVAINATQPSTGDAVFSVLGSASVSRGPVLLQNGLLAQAGEASSLSRPGLPGQQDAVRVERALTVLAHRLHCNVAQPGEQKPSPLGVGLHYCPPTLHKEERTPGPGGTVALIPEASGRTGAFHTPEGSAENRCFHRLRERFNCFNTFKPPDVWRRHSHDRRSHGGKIARPVFGFIPTPLCHDDVNQGCLWCSYRRKDALGLSRLKC</sequence>
<reference evidence="1" key="1">
    <citation type="submission" date="2023-06" db="EMBL/GenBank/DDBJ databases">
        <title>Genome-scale phylogeny and comparative genomics of the fungal order Sordariales.</title>
        <authorList>
            <consortium name="Lawrence Berkeley National Laboratory"/>
            <person name="Hensen N."/>
            <person name="Bonometti L."/>
            <person name="Westerberg I."/>
            <person name="Brannstrom I.O."/>
            <person name="Guillou S."/>
            <person name="Cros-Aarteil S."/>
            <person name="Calhoun S."/>
            <person name="Haridas S."/>
            <person name="Kuo A."/>
            <person name="Mondo S."/>
            <person name="Pangilinan J."/>
            <person name="Riley R."/>
            <person name="Labutti K."/>
            <person name="Andreopoulos B."/>
            <person name="Lipzen A."/>
            <person name="Chen C."/>
            <person name="Yanf M."/>
            <person name="Daum C."/>
            <person name="Ng V."/>
            <person name="Clum A."/>
            <person name="Steindorff A."/>
            <person name="Ohm R."/>
            <person name="Martin F."/>
            <person name="Silar P."/>
            <person name="Natvig D."/>
            <person name="Lalanne C."/>
            <person name="Gautier V."/>
            <person name="Ament-Velasquez S.L."/>
            <person name="Kruys A."/>
            <person name="Hutchinson M.I."/>
            <person name="Powell A.J."/>
            <person name="Barry K."/>
            <person name="Miller A.N."/>
            <person name="Grigoriev I.V."/>
            <person name="Debuchy R."/>
            <person name="Gladieux P."/>
            <person name="Thoren M.H."/>
            <person name="Johannesson H."/>
        </authorList>
    </citation>
    <scope>NUCLEOTIDE SEQUENCE</scope>
    <source>
        <strain evidence="1">CBS 540.89</strain>
    </source>
</reference>
<protein>
    <submittedName>
        <fullName evidence="1">Uncharacterized protein</fullName>
    </submittedName>
</protein>
<proteinExistence type="predicted"/>
<evidence type="ECO:0000313" key="1">
    <source>
        <dbReference type="EMBL" id="KAK0739648.1"/>
    </source>
</evidence>
<comment type="caution">
    <text evidence="1">The sequence shown here is derived from an EMBL/GenBank/DDBJ whole genome shotgun (WGS) entry which is preliminary data.</text>
</comment>
<accession>A0AA40BST8</accession>
<gene>
    <name evidence="1" type="ORF">B0T21DRAFT_346940</name>
</gene>
<name>A0AA40BST8_9PEZI</name>
<dbReference type="Proteomes" id="UP001172159">
    <property type="component" value="Unassembled WGS sequence"/>
</dbReference>
<keyword evidence="2" id="KW-1185">Reference proteome</keyword>
<organism evidence="1 2">
    <name type="scientific">Apiosordaria backusii</name>
    <dbReference type="NCBI Taxonomy" id="314023"/>
    <lineage>
        <taxon>Eukaryota</taxon>
        <taxon>Fungi</taxon>
        <taxon>Dikarya</taxon>
        <taxon>Ascomycota</taxon>
        <taxon>Pezizomycotina</taxon>
        <taxon>Sordariomycetes</taxon>
        <taxon>Sordariomycetidae</taxon>
        <taxon>Sordariales</taxon>
        <taxon>Lasiosphaeriaceae</taxon>
        <taxon>Apiosordaria</taxon>
    </lineage>
</organism>
<dbReference type="AlphaFoldDB" id="A0AA40BST8"/>